<evidence type="ECO:0000259" key="1">
    <source>
        <dbReference type="PROSITE" id="PS50104"/>
    </source>
</evidence>
<feature type="non-terminal residue" evidence="2">
    <location>
        <position position="1"/>
    </location>
</feature>
<feature type="domain" description="TIR" evidence="1">
    <location>
        <begin position="1"/>
        <end position="131"/>
    </location>
</feature>
<dbReference type="InterPro" id="IPR000157">
    <property type="entry name" value="TIR_dom"/>
</dbReference>
<reference evidence="2" key="1">
    <citation type="submission" date="2018-05" db="EMBL/GenBank/DDBJ databases">
        <authorList>
            <person name="Lanie J.A."/>
            <person name="Ng W.-L."/>
            <person name="Kazmierczak K.M."/>
            <person name="Andrzejewski T.M."/>
            <person name="Davidsen T.M."/>
            <person name="Wayne K.J."/>
            <person name="Tettelin H."/>
            <person name="Glass J.I."/>
            <person name="Rusch D."/>
            <person name="Podicherti R."/>
            <person name="Tsui H.-C.T."/>
            <person name="Winkler M.E."/>
        </authorList>
    </citation>
    <scope>NUCLEOTIDE SEQUENCE</scope>
</reference>
<dbReference type="EMBL" id="UINC01053280">
    <property type="protein sequence ID" value="SVB69604.1"/>
    <property type="molecule type" value="Genomic_DNA"/>
</dbReference>
<evidence type="ECO:0000313" key="2">
    <source>
        <dbReference type="EMBL" id="SVB69604.1"/>
    </source>
</evidence>
<dbReference type="PROSITE" id="PS50104">
    <property type="entry name" value="TIR"/>
    <property type="match status" value="1"/>
</dbReference>
<feature type="non-terminal residue" evidence="2">
    <location>
        <position position="262"/>
    </location>
</feature>
<dbReference type="PANTHER" id="PTHR47508:SF3">
    <property type="entry name" value="TIR DOMAIN-CONTAINING PROTEIN"/>
    <property type="match status" value="1"/>
</dbReference>
<dbReference type="SUPFAM" id="SSF52200">
    <property type="entry name" value="Toll/Interleukin receptor TIR domain"/>
    <property type="match status" value="1"/>
</dbReference>
<dbReference type="Gene3D" id="3.40.50.10140">
    <property type="entry name" value="Toll/interleukin-1 receptor homology (TIR) domain"/>
    <property type="match status" value="1"/>
</dbReference>
<dbReference type="PANTHER" id="PTHR47508">
    <property type="entry name" value="SAM DOMAIN-CONTAINING PROTEIN-RELATED"/>
    <property type="match status" value="1"/>
</dbReference>
<organism evidence="2">
    <name type="scientific">marine metagenome</name>
    <dbReference type="NCBI Taxonomy" id="408172"/>
    <lineage>
        <taxon>unclassified sequences</taxon>
        <taxon>metagenomes</taxon>
        <taxon>ecological metagenomes</taxon>
    </lineage>
</organism>
<dbReference type="AlphaFoldDB" id="A0A382G4R1"/>
<dbReference type="SMART" id="SM00255">
    <property type="entry name" value="TIR"/>
    <property type="match status" value="1"/>
</dbReference>
<dbReference type="GO" id="GO:0007165">
    <property type="term" value="P:signal transduction"/>
    <property type="evidence" value="ECO:0007669"/>
    <property type="project" value="InterPro"/>
</dbReference>
<name>A0A382G4R1_9ZZZZ</name>
<dbReference type="Pfam" id="PF13676">
    <property type="entry name" value="TIR_2"/>
    <property type="match status" value="1"/>
</dbReference>
<accession>A0A382G4R1</accession>
<protein>
    <recommendedName>
        <fullName evidence="1">TIR domain-containing protein</fullName>
    </recommendedName>
</protein>
<dbReference type="InterPro" id="IPR035897">
    <property type="entry name" value="Toll_tir_struct_dom_sf"/>
</dbReference>
<proteinExistence type="predicted"/>
<gene>
    <name evidence="2" type="ORF">METZ01_LOCUS222458</name>
</gene>
<sequence length="262" mass="28341">VSPDVFISYSREDQQQVIRLVGYLREQGLNVWMDETDIHGATMWTEEIVEAIHGCTLFILAISSHSTGSKNVVKELALASEREKKILPLYLEESQIPKNMEYQLAGIQNIALYTLDKTKAYEFVHQTIRRLGVGQAQQDDQTLVQVEAAPSAGRRTGVGHMHPPKARSNSGKLGAIAAAVVALVVAGLFLTKSSGRVPAPKAPATTSSPVAPVDGSVRIAVLPFENLSTEDNQTKWADLISQEIIGSLATLSGVTPIVWSSV</sequence>